<comment type="caution">
    <text evidence="1">The sequence shown here is derived from an EMBL/GenBank/DDBJ whole genome shotgun (WGS) entry which is preliminary data.</text>
</comment>
<reference evidence="2" key="1">
    <citation type="journal article" date="2024" name="Proc. Natl. Acad. Sci. U.S.A.">
        <title>Extraordinary preservation of gene collinearity over three hundred million years revealed in homosporous lycophytes.</title>
        <authorList>
            <person name="Li C."/>
            <person name="Wickell D."/>
            <person name="Kuo L.Y."/>
            <person name="Chen X."/>
            <person name="Nie B."/>
            <person name="Liao X."/>
            <person name="Peng D."/>
            <person name="Ji J."/>
            <person name="Jenkins J."/>
            <person name="Williams M."/>
            <person name="Shu S."/>
            <person name="Plott C."/>
            <person name="Barry K."/>
            <person name="Rajasekar S."/>
            <person name="Grimwood J."/>
            <person name="Han X."/>
            <person name="Sun S."/>
            <person name="Hou Z."/>
            <person name="He W."/>
            <person name="Dai G."/>
            <person name="Sun C."/>
            <person name="Schmutz J."/>
            <person name="Leebens-Mack J.H."/>
            <person name="Li F.W."/>
            <person name="Wang L."/>
        </authorList>
    </citation>
    <scope>NUCLEOTIDE SEQUENCE [LARGE SCALE GENOMIC DNA]</scope>
    <source>
        <strain evidence="2">cv. PW_Plant_1</strain>
    </source>
</reference>
<accession>A0ACC2CXY8</accession>
<name>A0ACC2CXY8_DIPCM</name>
<sequence>MGWPTFYFHLESVPPPSTLYLTPSLDPSPILLLFMNFVEKMADVHGSVEEAHKSLKSSADTSLLQEIREKQSLLTFAMVAIFELALTLQILYADNLSKESGFYTVILCTSSVGVTLSAVIVIDVFRRIHADVPASVKLCFYVTLLYFCVLFVMNVTASNSRRFYVIPSIYVIVAFSIIVHFTLPNIAKAINSRMVDYDVK</sequence>
<gene>
    <name evidence="1" type="ORF">O6H91_08G052700</name>
</gene>
<keyword evidence="2" id="KW-1185">Reference proteome</keyword>
<organism evidence="1 2">
    <name type="scientific">Diphasiastrum complanatum</name>
    <name type="common">Issler's clubmoss</name>
    <name type="synonym">Lycopodium complanatum</name>
    <dbReference type="NCBI Taxonomy" id="34168"/>
    <lineage>
        <taxon>Eukaryota</taxon>
        <taxon>Viridiplantae</taxon>
        <taxon>Streptophyta</taxon>
        <taxon>Embryophyta</taxon>
        <taxon>Tracheophyta</taxon>
        <taxon>Lycopodiopsida</taxon>
        <taxon>Lycopodiales</taxon>
        <taxon>Lycopodiaceae</taxon>
        <taxon>Lycopodioideae</taxon>
        <taxon>Diphasiastrum</taxon>
    </lineage>
</organism>
<proteinExistence type="predicted"/>
<protein>
    <submittedName>
        <fullName evidence="1">Uncharacterized protein</fullName>
    </submittedName>
</protein>
<dbReference type="EMBL" id="CM055099">
    <property type="protein sequence ID" value="KAJ7546740.1"/>
    <property type="molecule type" value="Genomic_DNA"/>
</dbReference>
<dbReference type="Proteomes" id="UP001162992">
    <property type="component" value="Chromosome 8"/>
</dbReference>
<evidence type="ECO:0000313" key="1">
    <source>
        <dbReference type="EMBL" id="KAJ7546740.1"/>
    </source>
</evidence>
<evidence type="ECO:0000313" key="2">
    <source>
        <dbReference type="Proteomes" id="UP001162992"/>
    </source>
</evidence>